<reference evidence="3" key="1">
    <citation type="submission" date="2017-03" db="EMBL/GenBank/DDBJ databases">
        <title>Phytopthora megakarya and P. palmivora, two closely related causual agents of cacao black pod achieved similar genome size and gene model numbers by different mechanisms.</title>
        <authorList>
            <person name="Ali S."/>
            <person name="Shao J."/>
            <person name="Larry D.J."/>
            <person name="Kronmiller B."/>
            <person name="Shen D."/>
            <person name="Strem M.D."/>
            <person name="Melnick R.L."/>
            <person name="Guiltinan M.J."/>
            <person name="Tyler B.M."/>
            <person name="Meinhardt L.W."/>
            <person name="Bailey B.A."/>
        </authorList>
    </citation>
    <scope>NUCLEOTIDE SEQUENCE [LARGE SCALE GENOMIC DNA]</scope>
    <source>
        <strain evidence="3">zdho120</strain>
    </source>
</reference>
<dbReference type="InterPro" id="IPR056009">
    <property type="entry name" value="DUF7587"/>
</dbReference>
<evidence type="ECO:0000313" key="3">
    <source>
        <dbReference type="Proteomes" id="UP000198211"/>
    </source>
</evidence>
<dbReference type="PANTHER" id="PTHR40781">
    <property type="match status" value="1"/>
</dbReference>
<dbReference type="Proteomes" id="UP000198211">
    <property type="component" value="Unassembled WGS sequence"/>
</dbReference>
<accession>A0A225UW69</accession>
<gene>
    <name evidence="2" type="ORF">PHMEG_00032206</name>
</gene>
<protein>
    <recommendedName>
        <fullName evidence="1">DUF7587 domain-containing protein</fullName>
    </recommendedName>
</protein>
<keyword evidence="3" id="KW-1185">Reference proteome</keyword>
<name>A0A225UW69_9STRA</name>
<feature type="domain" description="DUF7587" evidence="1">
    <location>
        <begin position="17"/>
        <end position="129"/>
    </location>
</feature>
<organism evidence="2 3">
    <name type="scientific">Phytophthora megakarya</name>
    <dbReference type="NCBI Taxonomy" id="4795"/>
    <lineage>
        <taxon>Eukaryota</taxon>
        <taxon>Sar</taxon>
        <taxon>Stramenopiles</taxon>
        <taxon>Oomycota</taxon>
        <taxon>Peronosporomycetes</taxon>
        <taxon>Peronosporales</taxon>
        <taxon>Peronosporaceae</taxon>
        <taxon>Phytophthora</taxon>
    </lineage>
</organism>
<sequence length="130" mass="15129">MAEGIVNQYQCSTNEKPHRLFRVQYDGSMSLQARGNPNFSSDDEFKWAIEAHLNWFNRTPTPFVSTFANRLHAENWARQRSAKRHTVEAVLELDPRQLGPIFSVLGLVQDRCLGVYTELPEHMYRDEYLA</sequence>
<dbReference type="OrthoDB" id="88561at2759"/>
<dbReference type="Pfam" id="PF24494">
    <property type="entry name" value="DUF7587"/>
    <property type="match status" value="1"/>
</dbReference>
<dbReference type="EMBL" id="NBNE01010621">
    <property type="protein sequence ID" value="OWY97303.1"/>
    <property type="molecule type" value="Genomic_DNA"/>
</dbReference>
<evidence type="ECO:0000313" key="2">
    <source>
        <dbReference type="EMBL" id="OWY97303.1"/>
    </source>
</evidence>
<dbReference type="AlphaFoldDB" id="A0A225UW69"/>
<evidence type="ECO:0000259" key="1">
    <source>
        <dbReference type="Pfam" id="PF24494"/>
    </source>
</evidence>
<dbReference type="PANTHER" id="PTHR40781:SF1">
    <property type="match status" value="1"/>
</dbReference>
<proteinExistence type="predicted"/>
<comment type="caution">
    <text evidence="2">The sequence shown here is derived from an EMBL/GenBank/DDBJ whole genome shotgun (WGS) entry which is preliminary data.</text>
</comment>